<feature type="domain" description="SHSP" evidence="6">
    <location>
        <begin position="53"/>
        <end position="161"/>
    </location>
</feature>
<feature type="binding site" evidence="3">
    <location>
        <position position="102"/>
    </location>
    <ligand>
        <name>Zn(2+)</name>
        <dbReference type="ChEBI" id="CHEBI:29105"/>
        <label>1</label>
    </ligand>
</feature>
<evidence type="ECO:0000313" key="7">
    <source>
        <dbReference type="EMBL" id="KAJ3644858.1"/>
    </source>
</evidence>
<dbReference type="InterPro" id="IPR002068">
    <property type="entry name" value="A-crystallin/Hsp20_dom"/>
</dbReference>
<keyword evidence="3" id="KW-0862">Zinc</keyword>
<keyword evidence="1" id="KW-0346">Stress response</keyword>
<dbReference type="AlphaFoldDB" id="A0AA38M6J9"/>
<dbReference type="PANTHER" id="PTHR45640">
    <property type="entry name" value="HEAT SHOCK PROTEIN HSP-12.2-RELATED"/>
    <property type="match status" value="1"/>
</dbReference>
<dbReference type="GO" id="GO:0005737">
    <property type="term" value="C:cytoplasm"/>
    <property type="evidence" value="ECO:0007669"/>
    <property type="project" value="TreeGrafter"/>
</dbReference>
<dbReference type="Proteomes" id="UP001168821">
    <property type="component" value="Unassembled WGS sequence"/>
</dbReference>
<dbReference type="Gene3D" id="2.60.40.790">
    <property type="match status" value="1"/>
</dbReference>
<organism evidence="7 8">
    <name type="scientific">Zophobas morio</name>
    <dbReference type="NCBI Taxonomy" id="2755281"/>
    <lineage>
        <taxon>Eukaryota</taxon>
        <taxon>Metazoa</taxon>
        <taxon>Ecdysozoa</taxon>
        <taxon>Arthropoda</taxon>
        <taxon>Hexapoda</taxon>
        <taxon>Insecta</taxon>
        <taxon>Pterygota</taxon>
        <taxon>Neoptera</taxon>
        <taxon>Endopterygota</taxon>
        <taxon>Coleoptera</taxon>
        <taxon>Polyphaga</taxon>
        <taxon>Cucujiformia</taxon>
        <taxon>Tenebrionidae</taxon>
        <taxon>Zophobas</taxon>
    </lineage>
</organism>
<dbReference type="PANTHER" id="PTHR45640:SF13">
    <property type="entry name" value="HEAT SHOCK PROTEIN 22-RELATED"/>
    <property type="match status" value="1"/>
</dbReference>
<sequence length="176" mass="20160">MWFDPFDYSRPSRLLDQRFGLSLEPEDLFSPMIPREFRNYLSRPAGYLRPWRSAASERDAGSTLSFAEGQFQANLDVQQFKPDEITVRVVDNTICVEGKHEEKEDEHGYISRHFMRRYVVPRGHDLDKVESRLSSDGVLTITAPKIGVEEAGARSIAIVQTGQPSKVVEKKEEERS</sequence>
<evidence type="ECO:0000256" key="4">
    <source>
        <dbReference type="PROSITE-ProRule" id="PRU00285"/>
    </source>
</evidence>
<accession>A0AA38M6J9</accession>
<keyword evidence="8" id="KW-1185">Reference proteome</keyword>
<reference evidence="7" key="1">
    <citation type="journal article" date="2023" name="G3 (Bethesda)">
        <title>Whole genome assemblies of Zophobas morio and Tenebrio molitor.</title>
        <authorList>
            <person name="Kaur S."/>
            <person name="Stinson S.A."/>
            <person name="diCenzo G.C."/>
        </authorList>
    </citation>
    <scope>NUCLEOTIDE SEQUENCE</scope>
    <source>
        <strain evidence="7">QUZm001</strain>
    </source>
</reference>
<evidence type="ECO:0000256" key="3">
    <source>
        <dbReference type="PIRSR" id="PIRSR036514-1"/>
    </source>
</evidence>
<dbReference type="GO" id="GO:0046872">
    <property type="term" value="F:metal ion binding"/>
    <property type="evidence" value="ECO:0007669"/>
    <property type="project" value="UniProtKB-KW"/>
</dbReference>
<gene>
    <name evidence="7" type="ORF">Zmor_022559</name>
</gene>
<dbReference type="PRINTS" id="PR00299">
    <property type="entry name" value="ACRYSTALLIN"/>
</dbReference>
<evidence type="ECO:0000256" key="2">
    <source>
        <dbReference type="PIRNR" id="PIRNR036514"/>
    </source>
</evidence>
<comment type="caution">
    <text evidence="7">The sequence shown here is derived from an EMBL/GenBank/DDBJ whole genome shotgun (WGS) entry which is preliminary data.</text>
</comment>
<dbReference type="GO" id="GO:0042026">
    <property type="term" value="P:protein refolding"/>
    <property type="evidence" value="ECO:0007669"/>
    <property type="project" value="TreeGrafter"/>
</dbReference>
<feature type="binding site" evidence="3">
    <location>
        <position position="107"/>
    </location>
    <ligand>
        <name>Zn(2+)</name>
        <dbReference type="ChEBI" id="CHEBI:29105"/>
        <label>2</label>
    </ligand>
</feature>
<dbReference type="PROSITE" id="PS01031">
    <property type="entry name" value="SHSP"/>
    <property type="match status" value="1"/>
</dbReference>
<protein>
    <recommendedName>
        <fullName evidence="6">SHSP domain-containing protein</fullName>
    </recommendedName>
</protein>
<keyword evidence="3" id="KW-0479">Metal-binding</keyword>
<evidence type="ECO:0000259" key="6">
    <source>
        <dbReference type="PROSITE" id="PS01031"/>
    </source>
</evidence>
<name>A0AA38M6J9_9CUCU</name>
<dbReference type="GO" id="GO:0051082">
    <property type="term" value="F:unfolded protein binding"/>
    <property type="evidence" value="ECO:0007669"/>
    <property type="project" value="TreeGrafter"/>
</dbReference>
<dbReference type="EMBL" id="JALNTZ010000007">
    <property type="protein sequence ID" value="KAJ3644858.1"/>
    <property type="molecule type" value="Genomic_DNA"/>
</dbReference>
<evidence type="ECO:0000256" key="5">
    <source>
        <dbReference type="RuleBase" id="RU003616"/>
    </source>
</evidence>
<dbReference type="CDD" id="cd06526">
    <property type="entry name" value="metazoan_ACD"/>
    <property type="match status" value="1"/>
</dbReference>
<dbReference type="InterPro" id="IPR055269">
    <property type="entry name" value="Alpha-crystallin/HSP_16"/>
</dbReference>
<feature type="binding site" evidence="3">
    <location>
        <position position="100"/>
    </location>
    <ligand>
        <name>Zn(2+)</name>
        <dbReference type="ChEBI" id="CHEBI:29105"/>
        <label>1</label>
    </ligand>
</feature>
<dbReference type="InterPro" id="IPR001436">
    <property type="entry name" value="Alpha-crystallin/sHSP_animal"/>
</dbReference>
<evidence type="ECO:0000313" key="8">
    <source>
        <dbReference type="Proteomes" id="UP001168821"/>
    </source>
</evidence>
<comment type="similarity">
    <text evidence="2 4 5">Belongs to the small heat shock protein (HSP20) family.</text>
</comment>
<dbReference type="SUPFAM" id="SSF49764">
    <property type="entry name" value="HSP20-like chaperones"/>
    <property type="match status" value="1"/>
</dbReference>
<dbReference type="InterPro" id="IPR008978">
    <property type="entry name" value="HSP20-like_chaperone"/>
</dbReference>
<dbReference type="GO" id="GO:0005634">
    <property type="term" value="C:nucleus"/>
    <property type="evidence" value="ECO:0007669"/>
    <property type="project" value="TreeGrafter"/>
</dbReference>
<dbReference type="GO" id="GO:0009408">
    <property type="term" value="P:response to heat"/>
    <property type="evidence" value="ECO:0007669"/>
    <property type="project" value="UniProtKB-ARBA"/>
</dbReference>
<proteinExistence type="inferred from homology"/>
<dbReference type="PIRSF" id="PIRSF036514">
    <property type="entry name" value="Sm_HSP_B1"/>
    <property type="match status" value="1"/>
</dbReference>
<evidence type="ECO:0000256" key="1">
    <source>
        <dbReference type="ARBA" id="ARBA00023016"/>
    </source>
</evidence>
<dbReference type="Pfam" id="PF00011">
    <property type="entry name" value="HSP20"/>
    <property type="match status" value="1"/>
</dbReference>